<evidence type="ECO:0000256" key="3">
    <source>
        <dbReference type="ARBA" id="ARBA00012438"/>
    </source>
</evidence>
<dbReference type="CDD" id="cd16917">
    <property type="entry name" value="HATPase_UhpB-NarQ-NarX-like"/>
    <property type="match status" value="1"/>
</dbReference>
<dbReference type="Gene3D" id="3.30.565.10">
    <property type="entry name" value="Histidine kinase-like ATPase, C-terminal domain"/>
    <property type="match status" value="1"/>
</dbReference>
<dbReference type="InterPro" id="IPR011712">
    <property type="entry name" value="Sig_transdc_His_kin_sub3_dim/P"/>
</dbReference>
<evidence type="ECO:0000256" key="4">
    <source>
        <dbReference type="ARBA" id="ARBA00022553"/>
    </source>
</evidence>
<evidence type="ECO:0000256" key="7">
    <source>
        <dbReference type="ARBA" id="ARBA00022741"/>
    </source>
</evidence>
<evidence type="ECO:0000256" key="13">
    <source>
        <dbReference type="SAM" id="MobiDB-lite"/>
    </source>
</evidence>
<feature type="transmembrane region" description="Helical" evidence="14">
    <location>
        <begin position="55"/>
        <end position="88"/>
    </location>
</feature>
<dbReference type="SMART" id="SM00091">
    <property type="entry name" value="PAS"/>
    <property type="match status" value="1"/>
</dbReference>
<dbReference type="InterPro" id="IPR013655">
    <property type="entry name" value="PAS_fold_3"/>
</dbReference>
<dbReference type="Pfam" id="PF13493">
    <property type="entry name" value="DUF4118"/>
    <property type="match status" value="1"/>
</dbReference>
<dbReference type="PANTHER" id="PTHR24421">
    <property type="entry name" value="NITRATE/NITRITE SENSOR PROTEIN NARX-RELATED"/>
    <property type="match status" value="1"/>
</dbReference>
<keyword evidence="10 14" id="KW-1133">Transmembrane helix</keyword>
<dbReference type="PROSITE" id="PS50112">
    <property type="entry name" value="PAS"/>
    <property type="match status" value="1"/>
</dbReference>
<feature type="transmembrane region" description="Helical" evidence="14">
    <location>
        <begin position="94"/>
        <end position="112"/>
    </location>
</feature>
<comment type="caution">
    <text evidence="16">The sequence shown here is derived from an EMBL/GenBank/DDBJ whole genome shotgun (WGS) entry which is preliminary data.</text>
</comment>
<feature type="region of interest" description="Disordered" evidence="13">
    <location>
        <begin position="714"/>
        <end position="736"/>
    </location>
</feature>
<comment type="catalytic activity">
    <reaction evidence="1">
        <text>ATP + protein L-histidine = ADP + protein N-phospho-L-histidine.</text>
        <dbReference type="EC" id="2.7.13.3"/>
    </reaction>
</comment>
<dbReference type="Pfam" id="PF08447">
    <property type="entry name" value="PAS_3"/>
    <property type="match status" value="1"/>
</dbReference>
<keyword evidence="8" id="KW-0418">Kinase</keyword>
<organism evidence="16 17">
    <name type="scientific">Mycolicibacterium iranicum</name>
    <name type="common">Mycobacterium iranicum</name>
    <dbReference type="NCBI Taxonomy" id="912594"/>
    <lineage>
        <taxon>Bacteria</taxon>
        <taxon>Bacillati</taxon>
        <taxon>Actinomycetota</taxon>
        <taxon>Actinomycetes</taxon>
        <taxon>Mycobacteriales</taxon>
        <taxon>Mycobacteriaceae</taxon>
        <taxon>Mycolicibacterium</taxon>
    </lineage>
</organism>
<dbReference type="PANTHER" id="PTHR24421:SF10">
    <property type="entry name" value="NITRATE_NITRITE SENSOR PROTEIN NARQ"/>
    <property type="match status" value="1"/>
</dbReference>
<dbReference type="InterPro" id="IPR025201">
    <property type="entry name" value="KdpD_TM"/>
</dbReference>
<comment type="subcellular location">
    <subcellularLocation>
        <location evidence="2">Membrane</location>
        <topology evidence="2">Multi-pass membrane protein</topology>
    </subcellularLocation>
</comment>
<dbReference type="InterPro" id="IPR003018">
    <property type="entry name" value="GAF"/>
</dbReference>
<dbReference type="Pfam" id="PF02518">
    <property type="entry name" value="HATPase_c"/>
    <property type="match status" value="1"/>
</dbReference>
<keyword evidence="4" id="KW-0597">Phosphoprotein</keyword>
<dbReference type="SMART" id="SM00065">
    <property type="entry name" value="GAF"/>
    <property type="match status" value="1"/>
</dbReference>
<dbReference type="EC" id="2.7.13.3" evidence="3"/>
<gene>
    <name evidence="16" type="ORF">OY187_00520</name>
</gene>
<dbReference type="InterPro" id="IPR036890">
    <property type="entry name" value="HATPase_C_sf"/>
</dbReference>
<keyword evidence="6 14" id="KW-0812">Transmembrane</keyword>
<keyword evidence="17" id="KW-1185">Reference proteome</keyword>
<dbReference type="InterPro" id="IPR000014">
    <property type="entry name" value="PAS"/>
</dbReference>
<dbReference type="SUPFAM" id="SSF55781">
    <property type="entry name" value="GAF domain-like"/>
    <property type="match status" value="1"/>
</dbReference>
<evidence type="ECO:0000256" key="5">
    <source>
        <dbReference type="ARBA" id="ARBA00022679"/>
    </source>
</evidence>
<evidence type="ECO:0000256" key="12">
    <source>
        <dbReference type="ARBA" id="ARBA00023136"/>
    </source>
</evidence>
<dbReference type="Gene3D" id="3.30.450.20">
    <property type="entry name" value="PAS domain"/>
    <property type="match status" value="1"/>
</dbReference>
<evidence type="ECO:0000313" key="16">
    <source>
        <dbReference type="EMBL" id="MCZ0726517.1"/>
    </source>
</evidence>
<dbReference type="InterPro" id="IPR050482">
    <property type="entry name" value="Sensor_HK_TwoCompSys"/>
</dbReference>
<evidence type="ECO:0000256" key="14">
    <source>
        <dbReference type="SAM" id="Phobius"/>
    </source>
</evidence>
<feature type="domain" description="PAS" evidence="15">
    <location>
        <begin position="234"/>
        <end position="307"/>
    </location>
</feature>
<dbReference type="CDD" id="cd00130">
    <property type="entry name" value="PAS"/>
    <property type="match status" value="1"/>
</dbReference>
<dbReference type="SUPFAM" id="SSF55785">
    <property type="entry name" value="PYP-like sensor domain (PAS domain)"/>
    <property type="match status" value="1"/>
</dbReference>
<dbReference type="InterPro" id="IPR038318">
    <property type="entry name" value="KdpD_sf"/>
</dbReference>
<dbReference type="InterPro" id="IPR035965">
    <property type="entry name" value="PAS-like_dom_sf"/>
</dbReference>
<evidence type="ECO:0000259" key="15">
    <source>
        <dbReference type="PROSITE" id="PS50112"/>
    </source>
</evidence>
<dbReference type="Gene3D" id="1.20.120.620">
    <property type="entry name" value="Backbone structure of the membrane domain of e. Coli histidine kinase receptor kdpd"/>
    <property type="match status" value="1"/>
</dbReference>
<evidence type="ECO:0000256" key="10">
    <source>
        <dbReference type="ARBA" id="ARBA00022989"/>
    </source>
</evidence>
<evidence type="ECO:0000256" key="11">
    <source>
        <dbReference type="ARBA" id="ARBA00023012"/>
    </source>
</evidence>
<reference evidence="16" key="1">
    <citation type="submission" date="2022-12" db="EMBL/GenBank/DDBJ databases">
        <title>Whole genome sequence of Mycolicibacterium iranicum strain SBH312.</title>
        <authorList>
            <person name="Jani J."/>
            <person name="Arifin Mustapha Z."/>
            <person name="Ahmed K."/>
            <person name="Kai Ling C."/>
        </authorList>
    </citation>
    <scope>NUCLEOTIDE SEQUENCE</scope>
    <source>
        <strain evidence="16">SBH312</strain>
    </source>
</reference>
<dbReference type="SUPFAM" id="SSF55874">
    <property type="entry name" value="ATPase domain of HSP90 chaperone/DNA topoisomerase II/histidine kinase"/>
    <property type="match status" value="1"/>
</dbReference>
<evidence type="ECO:0000256" key="1">
    <source>
        <dbReference type="ARBA" id="ARBA00000085"/>
    </source>
</evidence>
<keyword evidence="5" id="KW-0808">Transferase</keyword>
<dbReference type="Pfam" id="PF07730">
    <property type="entry name" value="HisKA_3"/>
    <property type="match status" value="1"/>
</dbReference>
<accession>A0ABT4H8K7</accession>
<evidence type="ECO:0000256" key="9">
    <source>
        <dbReference type="ARBA" id="ARBA00022840"/>
    </source>
</evidence>
<evidence type="ECO:0000256" key="8">
    <source>
        <dbReference type="ARBA" id="ARBA00022777"/>
    </source>
</evidence>
<keyword evidence="12 14" id="KW-0472">Membrane</keyword>
<protein>
    <recommendedName>
        <fullName evidence="3">histidine kinase</fullName>
        <ecNumber evidence="3">2.7.13.3</ecNumber>
    </recommendedName>
</protein>
<dbReference type="EMBL" id="JAPQYE010000001">
    <property type="protein sequence ID" value="MCZ0726517.1"/>
    <property type="molecule type" value="Genomic_DNA"/>
</dbReference>
<dbReference type="InterPro" id="IPR029016">
    <property type="entry name" value="GAF-like_dom_sf"/>
</dbReference>
<dbReference type="Gene3D" id="1.20.5.1930">
    <property type="match status" value="1"/>
</dbReference>
<keyword evidence="11" id="KW-0902">Two-component regulatory system</keyword>
<sequence length="736" mass="77909">MTWQSAPARFLEQVVRSPARPLGLGIAVAAGFLAVEVLVIFALKKIAPENAFGAILLLGVLVVSAGWGFGLSIATSLASAAVYAYLHLEGRDSLAPALAVFLTLAFLTNGLVGQARLRAAEAEQRRLEADLSADLARVMLRAPALGPALDDAGQRLAHVLGLPYATLSVGSADPSLDQMAIGLRDGTEDTGTLLVPKDVSVASVRRVHRMVPSLQALLAAACDREGITAELEASRRELERFFAVATDLLFMGVREGGSARLTRINPAFERALGYSAAELVSRPLVDFIHPDDRDSTRTALATVPQTDGAIKFENRCRRRDGEVRWLEWNVVFDHGVLLGGARDVTERRQEQDRLRAARAQQAALRRVATLVARGAPLADVYEVAVAELADSLGVEHVTLAAFEPDDVGVVLAGLNHDGRPGWIVGERFPIEVGSISSQVRATGAPARIDDYDAVSAPIANRLRGFGVRAGAGAPLIVEGMTRGALLVGWYVPHGIPETAESHILDFADLISTAISNAETRAELTASRARIVAAADEARRGFERDLHDGAQQRIVSLSLQLRAAEAAAEGDEELRSQLSTVVEGLAGLHSDLQELSRGLHPAVLSRGGLRPAMRNLARRSPVPVDLGVDVEHRLPEPVEVAAYYVVAESLTNVAKHANADSVAVRVSLGDGGRVLELSITDDGKGGASTGAGAGLVGLRDRVEALSGELVMTSAPGDGTRISARIPVPGQSEQSTRS</sequence>
<evidence type="ECO:0000313" key="17">
    <source>
        <dbReference type="Proteomes" id="UP001084650"/>
    </source>
</evidence>
<feature type="transmembrane region" description="Helical" evidence="14">
    <location>
        <begin position="22"/>
        <end position="43"/>
    </location>
</feature>
<keyword evidence="9" id="KW-0067">ATP-binding</keyword>
<dbReference type="RefSeq" id="WP_268785008.1">
    <property type="nucleotide sequence ID" value="NZ_JAPQYE010000001.1"/>
</dbReference>
<dbReference type="NCBIfam" id="TIGR00229">
    <property type="entry name" value="sensory_box"/>
    <property type="match status" value="1"/>
</dbReference>
<dbReference type="Pfam" id="PF01590">
    <property type="entry name" value="GAF"/>
    <property type="match status" value="1"/>
</dbReference>
<proteinExistence type="predicted"/>
<evidence type="ECO:0000256" key="2">
    <source>
        <dbReference type="ARBA" id="ARBA00004141"/>
    </source>
</evidence>
<dbReference type="InterPro" id="IPR003594">
    <property type="entry name" value="HATPase_dom"/>
</dbReference>
<keyword evidence="7" id="KW-0547">Nucleotide-binding</keyword>
<dbReference type="Gene3D" id="3.30.450.40">
    <property type="match status" value="1"/>
</dbReference>
<evidence type="ECO:0000256" key="6">
    <source>
        <dbReference type="ARBA" id="ARBA00022692"/>
    </source>
</evidence>
<name>A0ABT4H8K7_MYCIR</name>
<dbReference type="Proteomes" id="UP001084650">
    <property type="component" value="Unassembled WGS sequence"/>
</dbReference>